<evidence type="ECO:0000256" key="6">
    <source>
        <dbReference type="PIRSR" id="PIRSR604808-2"/>
    </source>
</evidence>
<dbReference type="SUPFAM" id="SSF56219">
    <property type="entry name" value="DNase I-like"/>
    <property type="match status" value="1"/>
</dbReference>
<evidence type="ECO:0000256" key="4">
    <source>
        <dbReference type="ARBA" id="ARBA00022842"/>
    </source>
</evidence>
<dbReference type="PANTHER" id="PTHR43250">
    <property type="entry name" value="EXODEOXYRIBONUCLEASE III"/>
    <property type="match status" value="1"/>
</dbReference>
<evidence type="ECO:0000256" key="7">
    <source>
        <dbReference type="PIRSR" id="PIRSR604808-3"/>
    </source>
</evidence>
<dbReference type="NCBIfam" id="TIGR00633">
    <property type="entry name" value="xth"/>
    <property type="match status" value="1"/>
</dbReference>
<feature type="site" description="Important for catalytic activity" evidence="7">
    <location>
        <position position="218"/>
    </location>
</feature>
<gene>
    <name evidence="10" type="ORF">BECKSD772E_GA0070983_11169</name>
    <name evidence="9" type="ORF">BECKSD772F_GA0070984_13041</name>
</gene>
<evidence type="ECO:0000256" key="1">
    <source>
        <dbReference type="ARBA" id="ARBA00007092"/>
    </source>
</evidence>
<dbReference type="PROSITE" id="PS00726">
    <property type="entry name" value="AP_NUCLEASE_F1_1"/>
    <property type="match status" value="1"/>
</dbReference>
<feature type="binding site" evidence="6">
    <location>
        <position position="34"/>
    </location>
    <ligand>
        <name>Mg(2+)</name>
        <dbReference type="ChEBI" id="CHEBI:18420"/>
        <label>1</label>
    </ligand>
</feature>
<accession>A0A450YY33</accession>
<keyword evidence="4 6" id="KW-0460">Magnesium</keyword>
<dbReference type="InterPro" id="IPR004808">
    <property type="entry name" value="AP_endonuc_1"/>
</dbReference>
<dbReference type="GO" id="GO:0046872">
    <property type="term" value="F:metal ion binding"/>
    <property type="evidence" value="ECO:0007669"/>
    <property type="project" value="UniProtKB-KW"/>
</dbReference>
<dbReference type="PROSITE" id="PS51435">
    <property type="entry name" value="AP_NUCLEASE_F1_4"/>
    <property type="match status" value="1"/>
</dbReference>
<evidence type="ECO:0000259" key="8">
    <source>
        <dbReference type="Pfam" id="PF03372"/>
    </source>
</evidence>
<keyword evidence="3" id="KW-0378">Hydrolase</keyword>
<dbReference type="InterPro" id="IPR005135">
    <property type="entry name" value="Endo/exonuclease/phosphatase"/>
</dbReference>
<dbReference type="GO" id="GO:0006281">
    <property type="term" value="P:DNA repair"/>
    <property type="evidence" value="ECO:0007669"/>
    <property type="project" value="InterPro"/>
</dbReference>
<keyword evidence="6" id="KW-0464">Manganese</keyword>
<comment type="cofactor">
    <cofactor evidence="6">
        <name>Mg(2+)</name>
        <dbReference type="ChEBI" id="CHEBI:18420"/>
    </cofactor>
    <cofactor evidence="6">
        <name>Mn(2+)</name>
        <dbReference type="ChEBI" id="CHEBI:29035"/>
    </cofactor>
    <text evidence="6">Probably binds two magnesium or manganese ions per subunit.</text>
</comment>
<feature type="binding site" evidence="6">
    <location>
        <position position="250"/>
    </location>
    <ligand>
        <name>Mg(2+)</name>
        <dbReference type="ChEBI" id="CHEBI:18420"/>
        <label>1</label>
    </ligand>
</feature>
<dbReference type="Pfam" id="PF03372">
    <property type="entry name" value="Exo_endo_phos"/>
    <property type="match status" value="1"/>
</dbReference>
<dbReference type="Gene3D" id="3.60.10.10">
    <property type="entry name" value="Endonuclease/exonuclease/phosphatase"/>
    <property type="match status" value="1"/>
</dbReference>
<sequence>MRIATWNINGLRARLDYLLRWLTERRPDVVGLQELKMIDDAFPAHAFENLGYQVATHGQKAWNGVAILSREPMEITEIGLPGQEAFGARLISADIGALSFTTVYVPNGKDITHEDFPRKLAWLDTLVEYAKTRIGSREKAILCGDFNICPAPIDSWRGEAGAGQIFHTTEERLRFRRFCVSPRGLVDIYRERFPDKQAFSWWHYRAGAFHKGHGLRLDFLLATPGLYKDMRSVEIDRDYRKKQAELTPSDHAPVIAEFATE</sequence>
<dbReference type="PANTHER" id="PTHR43250:SF2">
    <property type="entry name" value="EXODEOXYRIBONUCLEASE III"/>
    <property type="match status" value="1"/>
</dbReference>
<organism evidence="9">
    <name type="scientific">Candidatus Kentrum sp. SD</name>
    <dbReference type="NCBI Taxonomy" id="2126332"/>
    <lineage>
        <taxon>Bacteria</taxon>
        <taxon>Pseudomonadati</taxon>
        <taxon>Pseudomonadota</taxon>
        <taxon>Gammaproteobacteria</taxon>
        <taxon>Candidatus Kentrum</taxon>
    </lineage>
</organism>
<evidence type="ECO:0000313" key="9">
    <source>
        <dbReference type="EMBL" id="VFK46460.1"/>
    </source>
</evidence>
<reference evidence="9" key="1">
    <citation type="submission" date="2019-02" db="EMBL/GenBank/DDBJ databases">
        <authorList>
            <person name="Gruber-Vodicka R. H."/>
            <person name="Seah K. B. B."/>
        </authorList>
    </citation>
    <scope>NUCLEOTIDE SEQUENCE</scope>
    <source>
        <strain evidence="10">BECK_S1320</strain>
        <strain evidence="9">BECK_S1321</strain>
    </source>
</reference>
<dbReference type="GO" id="GO:0008311">
    <property type="term" value="F:double-stranded DNA 3'-5' DNA exonuclease activity"/>
    <property type="evidence" value="ECO:0007669"/>
    <property type="project" value="InterPro"/>
</dbReference>
<feature type="active site" description="Proton acceptor" evidence="5">
    <location>
        <position position="251"/>
    </location>
</feature>
<feature type="site" description="Interaction with DNA substrate" evidence="7">
    <location>
        <position position="251"/>
    </location>
</feature>
<protein>
    <submittedName>
        <fullName evidence="9">Exodeoxyribonuclease-3</fullName>
    </submittedName>
</protein>
<feature type="site" description="Transition state stabilizer" evidence="7">
    <location>
        <position position="147"/>
    </location>
</feature>
<dbReference type="InterPro" id="IPR020847">
    <property type="entry name" value="AP_endonuclease_F1_BS"/>
</dbReference>
<feature type="active site" evidence="5">
    <location>
        <position position="104"/>
    </location>
</feature>
<dbReference type="GO" id="GO:0004519">
    <property type="term" value="F:endonuclease activity"/>
    <property type="evidence" value="ECO:0007669"/>
    <property type="project" value="InterPro"/>
</dbReference>
<dbReference type="InterPro" id="IPR036691">
    <property type="entry name" value="Endo/exonu/phosph_ase_sf"/>
</dbReference>
<dbReference type="EMBL" id="CAADFR010000304">
    <property type="protein sequence ID" value="VFK46460.1"/>
    <property type="molecule type" value="Genomic_DNA"/>
</dbReference>
<feature type="binding site" evidence="6">
    <location>
        <position position="147"/>
    </location>
    <ligand>
        <name>Mg(2+)</name>
        <dbReference type="ChEBI" id="CHEBI:18420"/>
        <label>1</label>
    </ligand>
</feature>
<keyword evidence="2 6" id="KW-0479">Metal-binding</keyword>
<feature type="binding site" evidence="6">
    <location>
        <position position="145"/>
    </location>
    <ligand>
        <name>Mg(2+)</name>
        <dbReference type="ChEBI" id="CHEBI:18420"/>
        <label>1</label>
    </ligand>
</feature>
<dbReference type="AlphaFoldDB" id="A0A450YY33"/>
<feature type="domain" description="Endonuclease/exonuclease/phosphatase" evidence="8">
    <location>
        <begin position="4"/>
        <end position="251"/>
    </location>
</feature>
<comment type="similarity">
    <text evidence="1">Belongs to the DNA repair enzymes AP/ExoA family.</text>
</comment>
<dbReference type="CDD" id="cd09086">
    <property type="entry name" value="ExoIII-like_AP-endo"/>
    <property type="match status" value="1"/>
</dbReference>
<evidence type="ECO:0000256" key="2">
    <source>
        <dbReference type="ARBA" id="ARBA00022723"/>
    </source>
</evidence>
<feature type="binding site" evidence="6">
    <location>
        <position position="7"/>
    </location>
    <ligand>
        <name>Mg(2+)</name>
        <dbReference type="ChEBI" id="CHEBI:18420"/>
        <label>1</label>
    </ligand>
</feature>
<dbReference type="InterPro" id="IPR037493">
    <property type="entry name" value="ExoIII-like"/>
</dbReference>
<dbReference type="EMBL" id="CAADFU010000116">
    <property type="protein sequence ID" value="VFK48201.1"/>
    <property type="molecule type" value="Genomic_DNA"/>
</dbReference>
<dbReference type="GO" id="GO:0003677">
    <property type="term" value="F:DNA binding"/>
    <property type="evidence" value="ECO:0007669"/>
    <property type="project" value="InterPro"/>
</dbReference>
<evidence type="ECO:0000256" key="5">
    <source>
        <dbReference type="PIRSR" id="PIRSR604808-1"/>
    </source>
</evidence>
<dbReference type="NCBIfam" id="TIGR00195">
    <property type="entry name" value="exoDNase_III"/>
    <property type="match status" value="1"/>
</dbReference>
<evidence type="ECO:0000256" key="3">
    <source>
        <dbReference type="ARBA" id="ARBA00022801"/>
    </source>
</evidence>
<feature type="active site" description="Proton donor/acceptor" evidence="5">
    <location>
        <position position="145"/>
    </location>
</feature>
<proteinExistence type="inferred from homology"/>
<name>A0A450YY33_9GAMM</name>
<feature type="binding site" evidence="6">
    <location>
        <position position="251"/>
    </location>
    <ligand>
        <name>Mg(2+)</name>
        <dbReference type="ChEBI" id="CHEBI:18420"/>
        <label>1</label>
    </ligand>
</feature>
<evidence type="ECO:0000313" key="10">
    <source>
        <dbReference type="EMBL" id="VFK48201.1"/>
    </source>
</evidence>